<evidence type="ECO:0000313" key="2">
    <source>
        <dbReference type="EMBL" id="NMO23768.1"/>
    </source>
</evidence>
<dbReference type="InterPro" id="IPR013783">
    <property type="entry name" value="Ig-like_fold"/>
</dbReference>
<reference evidence="2 3" key="1">
    <citation type="submission" date="2020-04" db="EMBL/GenBank/DDBJ databases">
        <title>Draft genome of Pyxidicoccus fallax type strain.</title>
        <authorList>
            <person name="Whitworth D.E."/>
        </authorList>
    </citation>
    <scope>NUCLEOTIDE SEQUENCE [LARGE SCALE GENOMIC DNA]</scope>
    <source>
        <strain evidence="2 3">DSM 14698</strain>
    </source>
</reference>
<name>A0A848LZV3_9BACT</name>
<keyword evidence="3" id="KW-1185">Reference proteome</keyword>
<dbReference type="PANTHER" id="PTHR36251">
    <property type="entry name" value="FELS-1 PROPHAGE HOST SPECIFICITY PROTEIN-RELATED"/>
    <property type="match status" value="1"/>
</dbReference>
<dbReference type="InterPro" id="IPR003961">
    <property type="entry name" value="FN3_dom"/>
</dbReference>
<dbReference type="PANTHER" id="PTHR36251:SF2">
    <property type="entry name" value="GIFSY-2 PROPHAGE HOST SPECIFICITY PROTEIN J, PHAGE LAMBDA"/>
    <property type="match status" value="1"/>
</dbReference>
<protein>
    <recommendedName>
        <fullName evidence="1">Fibronectin type-III domain-containing protein</fullName>
    </recommendedName>
</protein>
<dbReference type="SUPFAM" id="SSF49265">
    <property type="entry name" value="Fibronectin type III"/>
    <property type="match status" value="1"/>
</dbReference>
<accession>A0A848LZV3</accession>
<dbReference type="Proteomes" id="UP000518300">
    <property type="component" value="Unassembled WGS sequence"/>
</dbReference>
<dbReference type="EMBL" id="JABBJJ010000822">
    <property type="protein sequence ID" value="NMO23768.1"/>
    <property type="molecule type" value="Genomic_DNA"/>
</dbReference>
<feature type="domain" description="Fibronectin type-III" evidence="1">
    <location>
        <begin position="7"/>
        <end position="66"/>
    </location>
</feature>
<gene>
    <name evidence="2" type="ORF">HG543_54315</name>
</gene>
<proteinExistence type="predicted"/>
<dbReference type="InterPro" id="IPR053171">
    <property type="entry name" value="Viral_Tip_Attach_Protein"/>
</dbReference>
<sequence>MNQGISVETMQVNWSAVSGAIAYEAQWRRNDGNWINVPRSSTTSFEVSGIYAGRYLVRVRAINAAEISSGWAYSEEKTLTGKVGEPLAPLALATRSLVHGVQVSWE</sequence>
<comment type="caution">
    <text evidence="2">The sequence shown here is derived from an EMBL/GenBank/DDBJ whole genome shotgun (WGS) entry which is preliminary data.</text>
</comment>
<dbReference type="Pfam" id="PF00041">
    <property type="entry name" value="fn3"/>
    <property type="match status" value="1"/>
</dbReference>
<dbReference type="CDD" id="cd00063">
    <property type="entry name" value="FN3"/>
    <property type="match status" value="1"/>
</dbReference>
<dbReference type="Gene3D" id="2.60.40.10">
    <property type="entry name" value="Immunoglobulins"/>
    <property type="match status" value="1"/>
</dbReference>
<evidence type="ECO:0000259" key="1">
    <source>
        <dbReference type="Pfam" id="PF00041"/>
    </source>
</evidence>
<dbReference type="AlphaFoldDB" id="A0A848LZV3"/>
<feature type="non-terminal residue" evidence="2">
    <location>
        <position position="106"/>
    </location>
</feature>
<evidence type="ECO:0000313" key="3">
    <source>
        <dbReference type="Proteomes" id="UP000518300"/>
    </source>
</evidence>
<dbReference type="InterPro" id="IPR036116">
    <property type="entry name" value="FN3_sf"/>
</dbReference>
<organism evidence="2 3">
    <name type="scientific">Pyxidicoccus fallax</name>
    <dbReference type="NCBI Taxonomy" id="394095"/>
    <lineage>
        <taxon>Bacteria</taxon>
        <taxon>Pseudomonadati</taxon>
        <taxon>Myxococcota</taxon>
        <taxon>Myxococcia</taxon>
        <taxon>Myxococcales</taxon>
        <taxon>Cystobacterineae</taxon>
        <taxon>Myxococcaceae</taxon>
        <taxon>Pyxidicoccus</taxon>
    </lineage>
</organism>